<protein>
    <submittedName>
        <fullName evidence="1">Uncharacterized protein</fullName>
    </submittedName>
</protein>
<name>A0A0K3A6G3_9XANT</name>
<sequence>MSFKSFFKSIGHGIAHAAEDVAHGIEQGAKDVAKGVEGVAEHSAQAIGDVMHGDFRDGLKELGQAGKAIGDTAKAEFKLGLTVGGAMTDLALGSVADAHLGKGLTKLAKSAKGVVDKTRDAVDKSLNQVVDSAEGAVAGGMRCADDVAHGRLDRLGKDSLSVAGNAFNVCTSLTPEGMAANVGANLTCTFLSDTPLAKYANVVGDTMARKPLWMLRDSATDVAEPLLDPLKKDLASADASVDRTLDKAEAGVSQTLAEAAEQAQTASLSGAIEDAVARELEQSLQPDYTQSRGQGDLSIQVGLGNTGLMSGAMEDAVARELEQSLQPDYTQSRGLGDLSIQAGLGNTGSLSGEMEDAVARELEQSMQPGYLESFGQGNPSMQTEFADPDTAYRNDLLKFKLGLAANGGDDTEAPLSSLGSASDKVEGLLDSIFSEPALSVSADASLQLRTV</sequence>
<dbReference type="EMBL" id="CXOK01000168">
    <property type="protein sequence ID" value="CTP93438.1"/>
    <property type="molecule type" value="Genomic_DNA"/>
</dbReference>
<evidence type="ECO:0000313" key="2">
    <source>
        <dbReference type="Proteomes" id="UP000041247"/>
    </source>
</evidence>
<proteinExistence type="predicted"/>
<organism evidence="1 2">
    <name type="scientific">Xanthomonas graminis pv. poae</name>
    <dbReference type="NCBI Taxonomy" id="227946"/>
    <lineage>
        <taxon>Bacteria</taxon>
        <taxon>Pseudomonadati</taxon>
        <taxon>Pseudomonadota</taxon>
        <taxon>Gammaproteobacteria</taxon>
        <taxon>Lysobacterales</taxon>
        <taxon>Lysobacteraceae</taxon>
        <taxon>Xanthomonas</taxon>
        <taxon>Xanthomonas translucens group</taxon>
        <taxon>Xanthomonas graminis</taxon>
    </lineage>
</organism>
<accession>A0A0K3A6G3</accession>
<evidence type="ECO:0000313" key="1">
    <source>
        <dbReference type="EMBL" id="CTP93438.1"/>
    </source>
</evidence>
<reference evidence="1 2" key="1">
    <citation type="submission" date="2015-07" db="EMBL/GenBank/DDBJ databases">
        <authorList>
            <person name="Noorani M."/>
        </authorList>
    </citation>
    <scope>NUCLEOTIDE SEQUENCE [LARGE SCALE GENOMIC DNA]</scope>
    <source>
        <strain evidence="1">LMG728</strain>
    </source>
</reference>
<gene>
    <name evidence="1" type="ORF">XTPLMG728_3815</name>
</gene>
<dbReference type="Proteomes" id="UP000041247">
    <property type="component" value="Unassembled WGS sequence"/>
</dbReference>
<dbReference type="RefSeq" id="WP_053842260.1">
    <property type="nucleotide sequence ID" value="NZ_CP076250.1"/>
</dbReference>
<dbReference type="AlphaFoldDB" id="A0A0K3A6G3"/>